<dbReference type="GO" id="GO:0006790">
    <property type="term" value="P:sulfur compound metabolic process"/>
    <property type="evidence" value="ECO:0007669"/>
    <property type="project" value="TreeGrafter"/>
</dbReference>
<dbReference type="InterPro" id="IPR000572">
    <property type="entry name" value="OxRdtase_Mopterin-bd_dom"/>
</dbReference>
<evidence type="ECO:0000256" key="1">
    <source>
        <dbReference type="ARBA" id="ARBA00001924"/>
    </source>
</evidence>
<comment type="cofactor">
    <cofactor evidence="1">
        <name>Mo-molybdopterin</name>
        <dbReference type="ChEBI" id="CHEBI:71302"/>
    </cofactor>
</comment>
<dbReference type="GO" id="GO:0020037">
    <property type="term" value="F:heme binding"/>
    <property type="evidence" value="ECO:0007669"/>
    <property type="project" value="TreeGrafter"/>
</dbReference>
<evidence type="ECO:0000256" key="4">
    <source>
        <dbReference type="ARBA" id="ARBA00023002"/>
    </source>
</evidence>
<dbReference type="Pfam" id="PF03404">
    <property type="entry name" value="Mo-co_dimer"/>
    <property type="match status" value="1"/>
</dbReference>
<dbReference type="InterPro" id="IPR005066">
    <property type="entry name" value="MoCF_OxRdtse_dimer"/>
</dbReference>
<dbReference type="AlphaFoldDB" id="A0A3A8AX62"/>
<keyword evidence="2" id="KW-0500">Molybdenum</keyword>
<dbReference type="SUPFAM" id="SSF56524">
    <property type="entry name" value="Oxidoreductase molybdopterin-binding domain"/>
    <property type="match status" value="1"/>
</dbReference>
<dbReference type="Gene3D" id="3.90.420.10">
    <property type="entry name" value="Oxidoreductase, molybdopterin-binding domain"/>
    <property type="match status" value="1"/>
</dbReference>
<feature type="domain" description="Moybdenum cofactor oxidoreductase dimerisation" evidence="6">
    <location>
        <begin position="287"/>
        <end position="401"/>
    </location>
</feature>
<dbReference type="InterPro" id="IPR008335">
    <property type="entry name" value="Mopterin_OxRdtase_euk"/>
</dbReference>
<protein>
    <submittedName>
        <fullName evidence="7">Sulfite dehydrogenase</fullName>
        <ecNumber evidence="7">1.8.2.1</ecNumber>
    </submittedName>
</protein>
<dbReference type="PROSITE" id="PS51318">
    <property type="entry name" value="TAT"/>
    <property type="match status" value="1"/>
</dbReference>
<evidence type="ECO:0000259" key="5">
    <source>
        <dbReference type="Pfam" id="PF00174"/>
    </source>
</evidence>
<dbReference type="EC" id="1.8.2.1" evidence="7"/>
<dbReference type="NCBIfam" id="TIGR04555">
    <property type="entry name" value="sulfite_DH_soxC"/>
    <property type="match status" value="1"/>
</dbReference>
<dbReference type="GO" id="GO:0030151">
    <property type="term" value="F:molybdenum ion binding"/>
    <property type="evidence" value="ECO:0007669"/>
    <property type="project" value="InterPro"/>
</dbReference>
<name>A0A3A8AX62_9RHOB</name>
<accession>A0A3A8AX62</accession>
<keyword evidence="3" id="KW-0479">Metal-binding</keyword>
<evidence type="ECO:0000256" key="3">
    <source>
        <dbReference type="ARBA" id="ARBA00022723"/>
    </source>
</evidence>
<keyword evidence="8" id="KW-1185">Reference proteome</keyword>
<keyword evidence="4 7" id="KW-0560">Oxidoreductase</keyword>
<comment type="caution">
    <text evidence="7">The sequence shown here is derived from an EMBL/GenBank/DDBJ whole genome shotgun (WGS) entry which is preliminary data.</text>
</comment>
<dbReference type="PANTHER" id="PTHR19372:SF7">
    <property type="entry name" value="SULFITE OXIDASE, MITOCHONDRIAL"/>
    <property type="match status" value="1"/>
</dbReference>
<dbReference type="PANTHER" id="PTHR19372">
    <property type="entry name" value="SULFITE REDUCTASE"/>
    <property type="match status" value="1"/>
</dbReference>
<dbReference type="GO" id="GO:0050310">
    <property type="term" value="F:sulfite dehydrogenase activity"/>
    <property type="evidence" value="ECO:0007669"/>
    <property type="project" value="UniProtKB-EC"/>
</dbReference>
<evidence type="ECO:0000313" key="8">
    <source>
        <dbReference type="Proteomes" id="UP000281128"/>
    </source>
</evidence>
<dbReference type="OrthoDB" id="9778777at2"/>
<evidence type="ECO:0000259" key="6">
    <source>
        <dbReference type="Pfam" id="PF03404"/>
    </source>
</evidence>
<dbReference type="SUPFAM" id="SSF81296">
    <property type="entry name" value="E set domains"/>
    <property type="match status" value="1"/>
</dbReference>
<dbReference type="GO" id="GO:0008482">
    <property type="term" value="F:sulfite oxidase activity"/>
    <property type="evidence" value="ECO:0007669"/>
    <property type="project" value="TreeGrafter"/>
</dbReference>
<dbReference type="InterPro" id="IPR014756">
    <property type="entry name" value="Ig_E-set"/>
</dbReference>
<dbReference type="PRINTS" id="PR00407">
    <property type="entry name" value="EUMOPTERIN"/>
</dbReference>
<evidence type="ECO:0000256" key="2">
    <source>
        <dbReference type="ARBA" id="ARBA00022505"/>
    </source>
</evidence>
<dbReference type="FunFam" id="2.60.40.650:FF:000004">
    <property type="entry name" value="Sulfite oxidase, putative"/>
    <property type="match status" value="1"/>
</dbReference>
<sequence>MFNGLTRRGLLMGGVAIGGSALAGGRARAEAPPGAIEYDVQPDPTKEQGRLILDDGGYGSRSQFENEVRWRYPTASLDSSWSMTPLASGRGMITPSGLHFERHHAGIPTIDPQTHELILHGMVDQPLRFTMDDLKRLPSVSKIHFIECSGNGLTEWAKPTLKTVQGTHGLTSTSEWTGVRLSTVLEMAGVQDKAAWILAEGSDAAVMTRSVPIDKAMDDAILAYAQNGEALRPEQGYPLRLLLPGYEGNTHIKWLRRLEVSDKPFMTREETSKYTDLMPDGTARQFSLEMEAKSVITFPSGAMKLPRPGFYEVTGIAWSGRGKITKVEVSTDGGATWREAALDGPVLSICHTRFRLPWTWAGEEAVLQSRAIDETGYVQPTMEQLVAVRGLKSVYHLNAIQSWHVAPDGEVTNVHA</sequence>
<dbReference type="Gene3D" id="2.60.40.650">
    <property type="match status" value="1"/>
</dbReference>
<dbReference type="Pfam" id="PF00174">
    <property type="entry name" value="Oxidored_molyb"/>
    <property type="match status" value="1"/>
</dbReference>
<dbReference type="InterPro" id="IPR036374">
    <property type="entry name" value="OxRdtase_Mopterin-bd_sf"/>
</dbReference>
<dbReference type="FunFam" id="3.90.420.10:FF:000006">
    <property type="entry name" value="Sulfur dehydrogenase subunit SoxC"/>
    <property type="match status" value="1"/>
</dbReference>
<dbReference type="EMBL" id="RAPE01000002">
    <property type="protein sequence ID" value="RKF15390.1"/>
    <property type="molecule type" value="Genomic_DNA"/>
</dbReference>
<dbReference type="InterPro" id="IPR006311">
    <property type="entry name" value="TAT_signal"/>
</dbReference>
<dbReference type="GO" id="GO:0043546">
    <property type="term" value="F:molybdopterin cofactor binding"/>
    <property type="evidence" value="ECO:0007669"/>
    <property type="project" value="TreeGrafter"/>
</dbReference>
<dbReference type="Proteomes" id="UP000281128">
    <property type="component" value="Unassembled WGS sequence"/>
</dbReference>
<proteinExistence type="predicted"/>
<evidence type="ECO:0000313" key="7">
    <source>
        <dbReference type="EMBL" id="RKF15390.1"/>
    </source>
</evidence>
<gene>
    <name evidence="7" type="primary">soxC</name>
    <name evidence="7" type="ORF">D6850_06825</name>
</gene>
<feature type="domain" description="Oxidoreductase molybdopterin-binding" evidence="5">
    <location>
        <begin position="104"/>
        <end position="266"/>
    </location>
</feature>
<reference evidence="7 8" key="1">
    <citation type="submission" date="2018-09" db="EMBL/GenBank/DDBJ databases">
        <title>Roseovarius spongiae sp. nov., isolated from a marine sponge.</title>
        <authorList>
            <person name="Zhuang L."/>
            <person name="Luo L."/>
        </authorList>
    </citation>
    <scope>NUCLEOTIDE SEQUENCE [LARGE SCALE GENOMIC DNA]</scope>
    <source>
        <strain evidence="7 8">HN-E21</strain>
    </source>
</reference>
<organism evidence="7 8">
    <name type="scientific">Roseovarius spongiae</name>
    <dbReference type="NCBI Taxonomy" id="2320272"/>
    <lineage>
        <taxon>Bacteria</taxon>
        <taxon>Pseudomonadati</taxon>
        <taxon>Pseudomonadota</taxon>
        <taxon>Alphaproteobacteria</taxon>
        <taxon>Rhodobacterales</taxon>
        <taxon>Roseobacteraceae</taxon>
        <taxon>Roseovarius</taxon>
    </lineage>
</organism>
<dbReference type="InterPro" id="IPR030835">
    <property type="entry name" value="Sulfite_DH_SoxC"/>
</dbReference>